<dbReference type="RefSeq" id="WP_205108498.1">
    <property type="nucleotide sequence ID" value="NZ_JACJJL010000006.1"/>
</dbReference>
<dbReference type="GO" id="GO:0005524">
    <property type="term" value="F:ATP binding"/>
    <property type="evidence" value="ECO:0007669"/>
    <property type="project" value="UniProtKB-KW"/>
</dbReference>
<dbReference type="InterPro" id="IPR013749">
    <property type="entry name" value="PM/HMP-P_kinase-1"/>
</dbReference>
<dbReference type="SUPFAM" id="SSF53613">
    <property type="entry name" value="Ribokinase-like"/>
    <property type="match status" value="1"/>
</dbReference>
<gene>
    <name evidence="8" type="primary">thiD</name>
    <name evidence="8" type="ORF">H6B30_04920</name>
</gene>
<dbReference type="InterPro" id="IPR004399">
    <property type="entry name" value="HMP/HMP-P_kinase_dom"/>
</dbReference>
<keyword evidence="5 8" id="KW-0418">Kinase</keyword>
<evidence type="ECO:0000256" key="5">
    <source>
        <dbReference type="ARBA" id="ARBA00022777"/>
    </source>
</evidence>
<dbReference type="PANTHER" id="PTHR20858:SF17">
    <property type="entry name" value="HYDROXYMETHYLPYRIMIDINE_PHOSPHOMETHYLPYRIMIDINE KINASE THI20-RELATED"/>
    <property type="match status" value="1"/>
</dbReference>
<organism evidence="8 9">
    <name type="scientific">Marseilla massiliensis</name>
    <dbReference type="NCBI Taxonomy" id="1841864"/>
    <lineage>
        <taxon>Bacteria</taxon>
        <taxon>Pseudomonadati</taxon>
        <taxon>Bacteroidota</taxon>
        <taxon>Bacteroidia</taxon>
        <taxon>Bacteroidales</taxon>
        <taxon>Prevotellaceae</taxon>
        <taxon>Marseilla</taxon>
    </lineage>
</organism>
<dbReference type="CDD" id="cd01169">
    <property type="entry name" value="HMPP_kinase"/>
    <property type="match status" value="1"/>
</dbReference>
<evidence type="ECO:0000313" key="8">
    <source>
        <dbReference type="EMBL" id="MBM6661101.1"/>
    </source>
</evidence>
<dbReference type="EC" id="2.7.1.49" evidence="2"/>
<protein>
    <recommendedName>
        <fullName evidence="2">hydroxymethylpyrimidine kinase</fullName>
        <ecNumber evidence="2">2.7.1.49</ecNumber>
    </recommendedName>
</protein>
<dbReference type="GO" id="GO:0005829">
    <property type="term" value="C:cytosol"/>
    <property type="evidence" value="ECO:0007669"/>
    <property type="project" value="TreeGrafter"/>
</dbReference>
<keyword evidence="3 8" id="KW-0808">Transferase</keyword>
<name>A0A938WLS6_9BACT</name>
<dbReference type="AlphaFoldDB" id="A0A938WLS6"/>
<sequence length="272" mass="27539">MRYIPILSIAGSDCSGGAGIQADIKTISALGCYAASAITALTVQNTMGVGAVEPVSPAVVAGQIRAVMDDIRPAAVKVGMVNDAATIKAIAGALRPYGPKVVVVDPVMVSTSGSALMQADALAAFRSELVPLATILTPNMHEAATLSGLAITDEASCHAAGLVIARDSHCSVLIKGGHIEGGHKVDRLYDADGRLVETFAAESVDTVNTHGTGCTLSSAIACFMGRGYAVADAVRLAKDYVTAALAAGAGVGIGQGHGPVNHFFNPLKMLTV</sequence>
<evidence type="ECO:0000256" key="2">
    <source>
        <dbReference type="ARBA" id="ARBA00012135"/>
    </source>
</evidence>
<keyword evidence="6" id="KW-0067">ATP-binding</keyword>
<dbReference type="GO" id="GO:0009228">
    <property type="term" value="P:thiamine biosynthetic process"/>
    <property type="evidence" value="ECO:0007669"/>
    <property type="project" value="InterPro"/>
</dbReference>
<dbReference type="Gene3D" id="3.40.1190.20">
    <property type="match status" value="1"/>
</dbReference>
<evidence type="ECO:0000313" key="9">
    <source>
        <dbReference type="Proteomes" id="UP000764045"/>
    </source>
</evidence>
<evidence type="ECO:0000256" key="3">
    <source>
        <dbReference type="ARBA" id="ARBA00022679"/>
    </source>
</evidence>
<dbReference type="GO" id="GO:0008902">
    <property type="term" value="F:hydroxymethylpyrimidine kinase activity"/>
    <property type="evidence" value="ECO:0007669"/>
    <property type="project" value="UniProtKB-EC"/>
</dbReference>
<dbReference type="Pfam" id="PF08543">
    <property type="entry name" value="Phos_pyr_kin"/>
    <property type="match status" value="1"/>
</dbReference>
<comment type="pathway">
    <text evidence="1">Cofactor biosynthesis; thiamine diphosphate biosynthesis.</text>
</comment>
<evidence type="ECO:0000259" key="7">
    <source>
        <dbReference type="Pfam" id="PF08543"/>
    </source>
</evidence>
<dbReference type="EMBL" id="JACJJL010000006">
    <property type="protein sequence ID" value="MBM6661101.1"/>
    <property type="molecule type" value="Genomic_DNA"/>
</dbReference>
<proteinExistence type="predicted"/>
<dbReference type="GO" id="GO:0008972">
    <property type="term" value="F:phosphomethylpyrimidine kinase activity"/>
    <property type="evidence" value="ECO:0007669"/>
    <property type="project" value="InterPro"/>
</dbReference>
<dbReference type="Proteomes" id="UP000764045">
    <property type="component" value="Unassembled WGS sequence"/>
</dbReference>
<dbReference type="FunFam" id="3.40.1190.20:FF:000003">
    <property type="entry name" value="Phosphomethylpyrimidine kinase ThiD"/>
    <property type="match status" value="1"/>
</dbReference>
<accession>A0A938WLS6</accession>
<dbReference type="NCBIfam" id="TIGR00097">
    <property type="entry name" value="HMP-P_kinase"/>
    <property type="match status" value="1"/>
</dbReference>
<comment type="caution">
    <text evidence="8">The sequence shown here is derived from an EMBL/GenBank/DDBJ whole genome shotgun (WGS) entry which is preliminary data.</text>
</comment>
<feature type="domain" description="Pyridoxamine kinase/Phosphomethylpyrimidine kinase" evidence="7">
    <location>
        <begin position="13"/>
        <end position="261"/>
    </location>
</feature>
<evidence type="ECO:0000256" key="4">
    <source>
        <dbReference type="ARBA" id="ARBA00022741"/>
    </source>
</evidence>
<dbReference type="InterPro" id="IPR029056">
    <property type="entry name" value="Ribokinase-like"/>
</dbReference>
<evidence type="ECO:0000256" key="1">
    <source>
        <dbReference type="ARBA" id="ARBA00004948"/>
    </source>
</evidence>
<dbReference type="PANTHER" id="PTHR20858">
    <property type="entry name" value="PHOSPHOMETHYLPYRIMIDINE KINASE"/>
    <property type="match status" value="1"/>
</dbReference>
<keyword evidence="9" id="KW-1185">Reference proteome</keyword>
<keyword evidence="4" id="KW-0547">Nucleotide-binding</keyword>
<evidence type="ECO:0000256" key="6">
    <source>
        <dbReference type="ARBA" id="ARBA00022840"/>
    </source>
</evidence>
<reference evidence="8 9" key="1">
    <citation type="journal article" date="2021" name="Sci. Rep.">
        <title>The distribution of antibiotic resistance genes in chicken gut microbiota commensals.</title>
        <authorList>
            <person name="Juricova H."/>
            <person name="Matiasovicova J."/>
            <person name="Kubasova T."/>
            <person name="Cejkova D."/>
            <person name="Rychlik I."/>
        </authorList>
    </citation>
    <scope>NUCLEOTIDE SEQUENCE [LARGE SCALE GENOMIC DNA]</scope>
    <source>
        <strain evidence="8 9">An819</strain>
    </source>
</reference>